<evidence type="ECO:0000313" key="2">
    <source>
        <dbReference type="EMBL" id="QAA34117.1"/>
    </source>
</evidence>
<dbReference type="InterPro" id="IPR050312">
    <property type="entry name" value="IolE/XylAMocC-like"/>
</dbReference>
<dbReference type="AlphaFoldDB" id="A0A410DYH4"/>
<proteinExistence type="predicted"/>
<evidence type="ECO:0000313" key="3">
    <source>
        <dbReference type="Proteomes" id="UP000286268"/>
    </source>
</evidence>
<dbReference type="RefSeq" id="WP_128216071.1">
    <property type="nucleotide sequence ID" value="NZ_CP025746.1"/>
</dbReference>
<dbReference type="PANTHER" id="PTHR12110">
    <property type="entry name" value="HYDROXYPYRUVATE ISOMERASE"/>
    <property type="match status" value="1"/>
</dbReference>
<feature type="domain" description="Xylose isomerase-like TIM barrel" evidence="1">
    <location>
        <begin position="21"/>
        <end position="255"/>
    </location>
</feature>
<dbReference type="InterPro" id="IPR036237">
    <property type="entry name" value="Xyl_isomerase-like_sf"/>
</dbReference>
<gene>
    <name evidence="2" type="ORF">C1I91_22180</name>
</gene>
<reference evidence="2 3" key="1">
    <citation type="submission" date="2018-01" db="EMBL/GenBank/DDBJ databases">
        <title>Genome Sequencing and Assembly of Anaerobacter polyendosporus strain CT4.</title>
        <authorList>
            <person name="Tachaapaikoon C."/>
            <person name="Sutheeworapong S."/>
            <person name="Jenjaroenpun P."/>
            <person name="Wongsurawat T."/>
            <person name="Nookeaw I."/>
            <person name="Cheawchanlertfa P."/>
            <person name="Kosugi A."/>
            <person name="Cheevadhanarak S."/>
            <person name="Ratanakhanokchai K."/>
        </authorList>
    </citation>
    <scope>NUCLEOTIDE SEQUENCE [LARGE SCALE GENOMIC DNA]</scope>
    <source>
        <strain evidence="2 3">CT4</strain>
    </source>
</reference>
<dbReference type="EMBL" id="CP025746">
    <property type="protein sequence ID" value="QAA34117.1"/>
    <property type="molecule type" value="Genomic_DNA"/>
</dbReference>
<dbReference type="SUPFAM" id="SSF51658">
    <property type="entry name" value="Xylose isomerase-like"/>
    <property type="match status" value="1"/>
</dbReference>
<dbReference type="Proteomes" id="UP000286268">
    <property type="component" value="Chromosome"/>
</dbReference>
<protein>
    <submittedName>
        <fullName evidence="2">Sugar phosphate isomerase/epimerase</fullName>
    </submittedName>
</protein>
<keyword evidence="3" id="KW-1185">Reference proteome</keyword>
<dbReference type="OrthoDB" id="148059at2"/>
<organism evidence="2 3">
    <name type="scientific">Clostridium manihotivorum</name>
    <dbReference type="NCBI Taxonomy" id="2320868"/>
    <lineage>
        <taxon>Bacteria</taxon>
        <taxon>Bacillati</taxon>
        <taxon>Bacillota</taxon>
        <taxon>Clostridia</taxon>
        <taxon>Eubacteriales</taxon>
        <taxon>Clostridiaceae</taxon>
        <taxon>Clostridium</taxon>
    </lineage>
</organism>
<sequence length="264" mass="31173">MKVGMSSACLYPSVNAEDSVKVMKDIGFDQGELFLNTFSEYEEEFILNIKEKCIENDFYVNSVHICSSMVEPFLFDSYNRRRNDMMKVFKKVCKSISLLGGNKIYTFHGMRKVDNSQLDYDLIIDMYDRLTYCAQENGVKLAQENVSWCMSSDIRYLEMLRERVRYPLYYTLDLKQSYKANVEPEQYIDVMEDRLCNFHINDKSEYESCMLPGKGDIDYNKIFKRLIDINYKGMAIIEVYSDNYSSYNQINHSKNYLDKLIRSL</sequence>
<evidence type="ECO:0000259" key="1">
    <source>
        <dbReference type="Pfam" id="PF01261"/>
    </source>
</evidence>
<accession>A0A410DYH4</accession>
<name>A0A410DYH4_9CLOT</name>
<dbReference type="Gene3D" id="3.20.20.150">
    <property type="entry name" value="Divalent-metal-dependent TIM barrel enzymes"/>
    <property type="match status" value="1"/>
</dbReference>
<dbReference type="Pfam" id="PF01261">
    <property type="entry name" value="AP_endonuc_2"/>
    <property type="match status" value="1"/>
</dbReference>
<dbReference type="GO" id="GO:0016853">
    <property type="term" value="F:isomerase activity"/>
    <property type="evidence" value="ECO:0007669"/>
    <property type="project" value="UniProtKB-KW"/>
</dbReference>
<keyword evidence="2" id="KW-0413">Isomerase</keyword>
<dbReference type="KEGG" id="cmah:C1I91_22180"/>
<dbReference type="InterPro" id="IPR013022">
    <property type="entry name" value="Xyl_isomerase-like_TIM-brl"/>
</dbReference>